<dbReference type="GeneID" id="27325607"/>
<keyword evidence="9 12" id="KW-0472">Membrane</keyword>
<keyword evidence="7 12" id="KW-0256">Endoplasmic reticulum</keyword>
<evidence type="ECO:0000313" key="14">
    <source>
        <dbReference type="Proteomes" id="UP000054302"/>
    </source>
</evidence>
<sequence length="634" mass="69955">MVKLEGWHLSYVIFPLSILVHLYISPYTKVEESFNIQATHDILTFGVPTKNVHLRLKAQYDHMTFPGAVPRTFVGALILASIARPFVWLANLNDQEQQFLVRALLGLSNSFALIVYTSGVRQSFGKAAAKWFVFLQASQFHIMYYSSRTLPNMFAFSISTIALRFFLPSPTSTMSPTKRTRLALYLLTLATVVFRSELALLLAAHVSYILFRSSTIANAVSLVRTTFIPAIAAAMVVGLCLTVSIDTFFWQSKSLLWPELASFVSNIFPSDHSLGASAWGTSPWHWYFTSAIPRLVLNPLLLLLIPYGMTTPVASSVAHSLTPSLVYIVLYSFLPHKETRFLFPIVPPLTASIAIIVGHITTRIPQSDAKKPVSAMTSIANTLVSDILVSSTVLTALVSHLVLLPLSAQTYPGGHAVSLLHTSVEHQEPTTGQPQIHVHLSNLALQTGVTHFLTPAYPFQQTSSSRPLLTMPGSADGSKPPLTFPAPMRRTRWIYDKTDDETSLHTPAFWNQFDYVVVEDPALAIGAWDIVSSVPGLGKMRLLAPDVGRGLLVFDGSQGDDKTKFRRGDDGLAMLVAELYGQGPKYLYGVVHDLLREGYGLPSPFSWTSGWWLHCSLEPKLYILKKSQSGIKPA</sequence>
<dbReference type="InterPro" id="IPR005599">
    <property type="entry name" value="GPI_mannosylTrfase"/>
</dbReference>
<evidence type="ECO:0000256" key="5">
    <source>
        <dbReference type="ARBA" id="ARBA00022679"/>
    </source>
</evidence>
<dbReference type="Pfam" id="PF03901">
    <property type="entry name" value="Glyco_transf_22"/>
    <property type="match status" value="1"/>
</dbReference>
<dbReference type="GO" id="GO:0005789">
    <property type="term" value="C:endoplasmic reticulum membrane"/>
    <property type="evidence" value="ECO:0007669"/>
    <property type="project" value="UniProtKB-SubCell"/>
</dbReference>
<comment type="subcellular location">
    <subcellularLocation>
        <location evidence="1 12">Endoplasmic reticulum membrane</location>
        <topology evidence="1 12">Multi-pass membrane protein</topology>
    </subcellularLocation>
</comment>
<accession>A0A0D1WN45</accession>
<dbReference type="PANTHER" id="PTHR22760">
    <property type="entry name" value="GLYCOSYLTRANSFERASE"/>
    <property type="match status" value="1"/>
</dbReference>
<feature type="transmembrane region" description="Helical" evidence="12">
    <location>
        <begin position="383"/>
        <end position="403"/>
    </location>
</feature>
<comment type="catalytic activity">
    <reaction evidence="11">
        <text>an alpha-D-Man-(1-&gt;2)-alpha-D-Man-(1-&gt;2)-alpha-D-Man-(1-&gt;3)-[alpha-D-Man-(1-&gt;2)-alpha-D-Man-(1-&gt;3)-alpha-D-Man-(1-&gt;6)]-beta-D-Man-(1-&gt;4)-beta-D-GlcNAc-(1-&gt;4)-alpha-D-GlcNAc-diphospho-di-trans,poly-cis-dolichol + a di-trans,poly-cis-dolichyl beta-D-mannosyl phosphate = an alpha-D-Man-(1-&gt;2)-alpha-D-Man-(1-&gt;2)-alpha-D-Man-(1-&gt;3)-[alpha-D-Man-(1-&gt;2)-alpha-D-Man-(1-&gt;3)-[alpha-D-Man-(1-&gt;6)]-alpha-D-Man-(1-&gt;6)]-beta-D-Man-(1-&gt;4)-beta-D-GlcNAc-(1-&gt;4)-alpha-D-GlcNAc-diphospho-di-trans,poly-cis-dolichol + a di-trans,poly-cis-dolichyl phosphate + H(+)</text>
        <dbReference type="Rhea" id="RHEA:29535"/>
        <dbReference type="Rhea" id="RHEA-COMP:19498"/>
        <dbReference type="Rhea" id="RHEA-COMP:19501"/>
        <dbReference type="Rhea" id="RHEA-COMP:19518"/>
        <dbReference type="Rhea" id="RHEA-COMP:19519"/>
        <dbReference type="ChEBI" id="CHEBI:15378"/>
        <dbReference type="ChEBI" id="CHEBI:57683"/>
        <dbReference type="ChEBI" id="CHEBI:58211"/>
        <dbReference type="ChEBI" id="CHEBI:132517"/>
        <dbReference type="ChEBI" id="CHEBI:132519"/>
        <dbReference type="EC" id="2.4.1.260"/>
    </reaction>
    <physiologicalReaction direction="left-to-right" evidence="11">
        <dbReference type="Rhea" id="RHEA:29536"/>
    </physiologicalReaction>
</comment>
<feature type="transmembrane region" description="Helical" evidence="12">
    <location>
        <begin position="182"/>
        <end position="206"/>
    </location>
</feature>
<evidence type="ECO:0000256" key="7">
    <source>
        <dbReference type="ARBA" id="ARBA00022824"/>
    </source>
</evidence>
<dbReference type="PANTHER" id="PTHR22760:SF1">
    <property type="entry name" value="DOL-P-MAN:MAN(7)GLCNAC(2)-PP-DOL ALPHA-1,6-MANNOSYLTRANSFERASE"/>
    <property type="match status" value="1"/>
</dbReference>
<evidence type="ECO:0000256" key="1">
    <source>
        <dbReference type="ARBA" id="ARBA00004477"/>
    </source>
</evidence>
<feature type="transmembrane region" description="Helical" evidence="12">
    <location>
        <begin position="68"/>
        <end position="87"/>
    </location>
</feature>
<dbReference type="OrthoDB" id="19039at2759"/>
<evidence type="ECO:0000256" key="6">
    <source>
        <dbReference type="ARBA" id="ARBA00022692"/>
    </source>
</evidence>
<feature type="transmembrane region" description="Helical" evidence="12">
    <location>
        <begin position="99"/>
        <end position="116"/>
    </location>
</feature>
<feature type="transmembrane region" description="Helical" evidence="12">
    <location>
        <begin position="6"/>
        <end position="24"/>
    </location>
</feature>
<dbReference type="HOGENOM" id="CLU_008917_4_1_1"/>
<gene>
    <name evidence="13" type="ORF">PV10_07762</name>
</gene>
<feature type="transmembrane region" description="Helical" evidence="12">
    <location>
        <begin position="149"/>
        <end position="167"/>
    </location>
</feature>
<dbReference type="UniPathway" id="UPA00378"/>
<keyword evidence="5" id="KW-0808">Transferase</keyword>
<evidence type="ECO:0000256" key="3">
    <source>
        <dbReference type="ARBA" id="ARBA00007063"/>
    </source>
</evidence>
<keyword evidence="8 12" id="KW-1133">Transmembrane helix</keyword>
<evidence type="ECO:0000256" key="8">
    <source>
        <dbReference type="ARBA" id="ARBA00022989"/>
    </source>
</evidence>
<evidence type="ECO:0000256" key="12">
    <source>
        <dbReference type="RuleBase" id="RU363075"/>
    </source>
</evidence>
<dbReference type="AlphaFoldDB" id="A0A0D1WN45"/>
<dbReference type="GO" id="GO:0052917">
    <property type="term" value="F:dol-P-Man:Man(7)GlcNAc(2)-PP-Dol alpha-1,6-mannosyltransferase activity"/>
    <property type="evidence" value="ECO:0007669"/>
    <property type="project" value="UniProtKB-EC"/>
</dbReference>
<evidence type="ECO:0000256" key="10">
    <source>
        <dbReference type="ARBA" id="ARBA00044721"/>
    </source>
</evidence>
<dbReference type="VEuPathDB" id="FungiDB:PV10_07762"/>
<dbReference type="EMBL" id="KN847524">
    <property type="protein sequence ID" value="KIV90455.1"/>
    <property type="molecule type" value="Genomic_DNA"/>
</dbReference>
<reference evidence="13 14" key="1">
    <citation type="submission" date="2015-01" db="EMBL/GenBank/DDBJ databases">
        <title>The Genome Sequence of Exophiala mesophila CBS40295.</title>
        <authorList>
            <consortium name="The Broad Institute Genomics Platform"/>
            <person name="Cuomo C."/>
            <person name="de Hoog S."/>
            <person name="Gorbushina A."/>
            <person name="Stielow B."/>
            <person name="Teixiera M."/>
            <person name="Abouelleil A."/>
            <person name="Chapman S.B."/>
            <person name="Priest M."/>
            <person name="Young S.K."/>
            <person name="Wortman J."/>
            <person name="Nusbaum C."/>
            <person name="Birren B."/>
        </authorList>
    </citation>
    <scope>NUCLEOTIDE SEQUENCE [LARGE SCALE GENOMIC DNA]</scope>
    <source>
        <strain evidence="13 14">CBS 40295</strain>
    </source>
</reference>
<dbReference type="STRING" id="212818.A0A0D1WN45"/>
<dbReference type="RefSeq" id="XP_016222029.1">
    <property type="nucleotide sequence ID" value="XM_016372697.1"/>
</dbReference>
<comment type="similarity">
    <text evidence="3 12">Belongs to the glycosyltransferase 22 family.</text>
</comment>
<dbReference type="GO" id="GO:0006487">
    <property type="term" value="P:protein N-linked glycosylation"/>
    <property type="evidence" value="ECO:0007669"/>
    <property type="project" value="TreeGrafter"/>
</dbReference>
<evidence type="ECO:0000256" key="4">
    <source>
        <dbReference type="ARBA" id="ARBA00022676"/>
    </source>
</evidence>
<feature type="transmembrane region" description="Helical" evidence="12">
    <location>
        <begin position="227"/>
        <end position="250"/>
    </location>
</feature>
<keyword evidence="14" id="KW-1185">Reference proteome</keyword>
<evidence type="ECO:0000256" key="2">
    <source>
        <dbReference type="ARBA" id="ARBA00004922"/>
    </source>
</evidence>
<comment type="pathway">
    <text evidence="2">Protein modification; protein glycosylation.</text>
</comment>
<feature type="transmembrane region" description="Helical" evidence="12">
    <location>
        <begin position="341"/>
        <end position="362"/>
    </location>
</feature>
<proteinExistence type="inferred from homology"/>
<name>A0A0D1WN45_EXOME</name>
<evidence type="ECO:0000256" key="11">
    <source>
        <dbReference type="ARBA" id="ARBA00048899"/>
    </source>
</evidence>
<organism evidence="13 14">
    <name type="scientific">Exophiala mesophila</name>
    <name type="common">Black yeast-like fungus</name>
    <dbReference type="NCBI Taxonomy" id="212818"/>
    <lineage>
        <taxon>Eukaryota</taxon>
        <taxon>Fungi</taxon>
        <taxon>Dikarya</taxon>
        <taxon>Ascomycota</taxon>
        <taxon>Pezizomycotina</taxon>
        <taxon>Eurotiomycetes</taxon>
        <taxon>Chaetothyriomycetidae</taxon>
        <taxon>Chaetothyriales</taxon>
        <taxon>Herpotrichiellaceae</taxon>
        <taxon>Exophiala</taxon>
    </lineage>
</organism>
<comment type="function">
    <text evidence="10">Mannosyltransferase that operates in the biosynthetic pathway of dolichol-linked oligosaccharides, the glycan precursors employed in protein asparagine (N)-glycosylation. The assembly of dolichol-linked oligosaccharides begins on the cytosolic side of the endoplasmic reticulum membrane and finishes in its lumen. The sequential addition of sugars to dolichol pyrophosphate produces dolichol-linked oligosaccharides containing fourteen sugars, including two GlcNAcs, nine mannoses and three glucoses. Once assembled, the oligosaccharide is transferred from the lipid to nascent proteins by oligosaccharyltransferases. In the lumen of the endoplasmic reticulum, adds the eighth mannose residue in an alpha-1,6 linkage onto Man(7)GlcNAc(2)-PP-dolichol to produce Man(8)GlcNAc(2)-PP-dolichol.</text>
</comment>
<dbReference type="Proteomes" id="UP000054302">
    <property type="component" value="Unassembled WGS sequence"/>
</dbReference>
<evidence type="ECO:0000256" key="9">
    <source>
        <dbReference type="ARBA" id="ARBA00023136"/>
    </source>
</evidence>
<protein>
    <recommendedName>
        <fullName evidence="12">Mannosyltransferase</fullName>
        <ecNumber evidence="12">2.4.1.-</ecNumber>
    </recommendedName>
</protein>
<evidence type="ECO:0000313" key="13">
    <source>
        <dbReference type="EMBL" id="KIV90455.1"/>
    </source>
</evidence>
<keyword evidence="6 12" id="KW-0812">Transmembrane</keyword>
<dbReference type="OMA" id="WWVEVRM"/>
<dbReference type="EC" id="2.4.1.-" evidence="12"/>
<keyword evidence="4 12" id="KW-0328">Glycosyltransferase</keyword>